<keyword evidence="3" id="KW-1185">Reference proteome</keyword>
<dbReference type="AlphaFoldDB" id="A0A1M5BKX8"/>
<evidence type="ECO:0000313" key="3">
    <source>
        <dbReference type="Proteomes" id="UP000184287"/>
    </source>
</evidence>
<keyword evidence="1" id="KW-0732">Signal</keyword>
<dbReference type="Proteomes" id="UP000184287">
    <property type="component" value="Unassembled WGS sequence"/>
</dbReference>
<gene>
    <name evidence="2" type="ORF">SAMN04488522_1021239</name>
</gene>
<dbReference type="EMBL" id="FQUQ01000002">
    <property type="protein sequence ID" value="SHF43055.1"/>
    <property type="molecule type" value="Genomic_DNA"/>
</dbReference>
<organism evidence="2 3">
    <name type="scientific">Pedobacter caeni</name>
    <dbReference type="NCBI Taxonomy" id="288992"/>
    <lineage>
        <taxon>Bacteria</taxon>
        <taxon>Pseudomonadati</taxon>
        <taxon>Bacteroidota</taxon>
        <taxon>Sphingobacteriia</taxon>
        <taxon>Sphingobacteriales</taxon>
        <taxon>Sphingobacteriaceae</taxon>
        <taxon>Pedobacter</taxon>
    </lineage>
</organism>
<dbReference type="RefSeq" id="WP_073231522.1">
    <property type="nucleotide sequence ID" value="NZ_FQUQ01000002.1"/>
</dbReference>
<proteinExistence type="predicted"/>
<dbReference type="OrthoDB" id="8605367at2"/>
<feature type="signal peptide" evidence="1">
    <location>
        <begin position="1"/>
        <end position="20"/>
    </location>
</feature>
<feature type="chain" id="PRO_5013290866" description="Lipoprotein" evidence="1">
    <location>
        <begin position="21"/>
        <end position="329"/>
    </location>
</feature>
<dbReference type="STRING" id="288992.SAMN04488522_1021239"/>
<accession>A0A1M5BKX8</accession>
<evidence type="ECO:0000313" key="2">
    <source>
        <dbReference type="EMBL" id="SHF43055.1"/>
    </source>
</evidence>
<reference evidence="3" key="1">
    <citation type="submission" date="2016-11" db="EMBL/GenBank/DDBJ databases">
        <authorList>
            <person name="Varghese N."/>
            <person name="Submissions S."/>
        </authorList>
    </citation>
    <scope>NUCLEOTIDE SEQUENCE [LARGE SCALE GENOMIC DNA]</scope>
    <source>
        <strain evidence="3">DSM 16990</strain>
    </source>
</reference>
<name>A0A1M5BKX8_9SPHI</name>
<sequence length="329" mass="37940">MNKFKQSAIVLFCLANLTLACTSGQKKQEKIPKQNTPISKPLETVIKTDSLSTPQQTVDELISLFQQTPSFAALDSVEYAIQLKLPGLPLEQRYQLLEQWQTALSPHINDLDFRQTKLLILFDQFEIASIDGENAFKRRKRVEAKFQTKLNPEQKQVFQQLIDHHIEIINEEEKGAVFHLSPSYWKSLFASHLLKDDRKFWDQTAVENDPVIDYDAGLAIDRVTLGDWAFYWEQFLKDYPKSYYKKMAQLNYQDYLNHLLVGLENTPTTEDDSNKLLPDVATDFEKIIRRHPGSNVALSIGAFRKTLQESKDKLNLSNLSKISIRSSSR</sequence>
<dbReference type="PROSITE" id="PS51257">
    <property type="entry name" value="PROKAR_LIPOPROTEIN"/>
    <property type="match status" value="1"/>
</dbReference>
<evidence type="ECO:0008006" key="4">
    <source>
        <dbReference type="Google" id="ProtNLM"/>
    </source>
</evidence>
<protein>
    <recommendedName>
        <fullName evidence="4">Lipoprotein</fullName>
    </recommendedName>
</protein>
<evidence type="ECO:0000256" key="1">
    <source>
        <dbReference type="SAM" id="SignalP"/>
    </source>
</evidence>